<dbReference type="Pfam" id="PF00072">
    <property type="entry name" value="Response_reg"/>
    <property type="match status" value="1"/>
</dbReference>
<dbReference type="InterPro" id="IPR003593">
    <property type="entry name" value="AAA+_ATPase"/>
</dbReference>
<dbReference type="PANTHER" id="PTHR32071">
    <property type="entry name" value="TRANSCRIPTIONAL REGULATORY PROTEIN"/>
    <property type="match status" value="1"/>
</dbReference>
<dbReference type="GO" id="GO:0006355">
    <property type="term" value="P:regulation of DNA-templated transcription"/>
    <property type="evidence" value="ECO:0007669"/>
    <property type="project" value="InterPro"/>
</dbReference>
<dbReference type="InterPro" id="IPR027417">
    <property type="entry name" value="P-loop_NTPase"/>
</dbReference>
<dbReference type="InterPro" id="IPR009057">
    <property type="entry name" value="Homeodomain-like_sf"/>
</dbReference>
<dbReference type="Pfam" id="PF25601">
    <property type="entry name" value="AAA_lid_14"/>
    <property type="match status" value="1"/>
</dbReference>
<dbReference type="Gene3D" id="3.40.50.2300">
    <property type="match status" value="1"/>
</dbReference>
<dbReference type="PROSITE" id="PS50110">
    <property type="entry name" value="RESPONSE_REGULATORY"/>
    <property type="match status" value="1"/>
</dbReference>
<keyword evidence="1" id="KW-0547">Nucleotide-binding</keyword>
<evidence type="ECO:0000256" key="4">
    <source>
        <dbReference type="ARBA" id="ARBA00023125"/>
    </source>
</evidence>
<keyword evidence="2" id="KW-0067">ATP-binding</keyword>
<dbReference type="Gene3D" id="3.40.50.300">
    <property type="entry name" value="P-loop containing nucleotide triphosphate hydrolases"/>
    <property type="match status" value="1"/>
</dbReference>
<keyword evidence="5" id="KW-0804">Transcription</keyword>
<dbReference type="SMART" id="SM00382">
    <property type="entry name" value="AAA"/>
    <property type="match status" value="1"/>
</dbReference>
<evidence type="ECO:0000256" key="1">
    <source>
        <dbReference type="ARBA" id="ARBA00022741"/>
    </source>
</evidence>
<keyword evidence="4" id="KW-0238">DNA-binding</keyword>
<dbReference type="PRINTS" id="PR01590">
    <property type="entry name" value="HTHFIS"/>
</dbReference>
<dbReference type="OrthoDB" id="9767722at2"/>
<evidence type="ECO:0000256" key="3">
    <source>
        <dbReference type="ARBA" id="ARBA00023015"/>
    </source>
</evidence>
<dbReference type="SUPFAM" id="SSF46689">
    <property type="entry name" value="Homeodomain-like"/>
    <property type="match status" value="1"/>
</dbReference>
<gene>
    <name evidence="9" type="ORF">BDD43_1546</name>
</gene>
<dbReference type="GO" id="GO:0000160">
    <property type="term" value="P:phosphorelay signal transduction system"/>
    <property type="evidence" value="ECO:0007669"/>
    <property type="project" value="InterPro"/>
</dbReference>
<dbReference type="SMART" id="SM00448">
    <property type="entry name" value="REC"/>
    <property type="match status" value="1"/>
</dbReference>
<dbReference type="Gene3D" id="1.10.8.60">
    <property type="match status" value="1"/>
</dbReference>
<dbReference type="Pfam" id="PF00158">
    <property type="entry name" value="Sigma54_activat"/>
    <property type="match status" value="1"/>
</dbReference>
<feature type="domain" description="Response regulatory" evidence="8">
    <location>
        <begin position="3"/>
        <end position="117"/>
    </location>
</feature>
<dbReference type="InterPro" id="IPR002078">
    <property type="entry name" value="Sigma_54_int"/>
</dbReference>
<keyword evidence="6" id="KW-0597">Phosphoprotein</keyword>
<evidence type="ECO:0000256" key="6">
    <source>
        <dbReference type="PROSITE-ProRule" id="PRU00169"/>
    </source>
</evidence>
<dbReference type="InterPro" id="IPR025662">
    <property type="entry name" value="Sigma_54_int_dom_ATP-bd_1"/>
</dbReference>
<evidence type="ECO:0000256" key="2">
    <source>
        <dbReference type="ARBA" id="ARBA00022840"/>
    </source>
</evidence>
<dbReference type="Pfam" id="PF02954">
    <property type="entry name" value="HTH_8"/>
    <property type="match status" value="1"/>
</dbReference>
<dbReference type="AlphaFoldDB" id="A0A495IXH8"/>
<evidence type="ECO:0000256" key="5">
    <source>
        <dbReference type="ARBA" id="ARBA00023163"/>
    </source>
</evidence>
<dbReference type="InterPro" id="IPR001789">
    <property type="entry name" value="Sig_transdc_resp-reg_receiver"/>
</dbReference>
<dbReference type="PROSITE" id="PS00676">
    <property type="entry name" value="SIGMA54_INTERACT_2"/>
    <property type="match status" value="1"/>
</dbReference>
<evidence type="ECO:0000313" key="10">
    <source>
        <dbReference type="Proteomes" id="UP000268007"/>
    </source>
</evidence>
<sequence>MKNILIIDDEVNVALLLSKFLTRNGFSVSTASSGSLAFEHLKNQPFNLVLCDYRLEDTDGREILKKIKAEYPQTGVIIITGYSDIKMAVELIKLGAYDYITKPLYPDEILSTINKALEMQNALMDNATESDAALLRESKTQKKQIAAQDFVIGTSRASKELVHQIELVAPTNYSVIIVGESGTGKESVAKSIHMNSNRRDKPFIAMDCGSLTKELAGSEFFGHEKGSFTGALNLKIGHFEMANGGTLFLDEIANLSYDIQAALLRTVQERKVRRIGGSKEIDLDVRIIIATNENLQDAIRAGKFREDLYHRFNEFSINMPPLRERGKDIILIAEYFLALANAELGRKVVSFSPDVIESLINYRWPGNIRELKNVIRRAALLTEGEEVQAKALPLEISNYAKILSHESTPANYNIQPAPSLPPPPKHDLKNAAMEAEYQTILRVLQEVNFNKTKAAEILNIDRKTLYNKMKANNLDK</sequence>
<name>A0A495IXH8_9SPHI</name>
<dbReference type="InterPro" id="IPR011006">
    <property type="entry name" value="CheY-like_superfamily"/>
</dbReference>
<evidence type="ECO:0000313" key="9">
    <source>
        <dbReference type="EMBL" id="RKR81400.1"/>
    </source>
</evidence>
<feature type="domain" description="Sigma-54 factor interaction" evidence="7">
    <location>
        <begin position="151"/>
        <end position="380"/>
    </location>
</feature>
<dbReference type="Gene3D" id="1.10.10.60">
    <property type="entry name" value="Homeodomain-like"/>
    <property type="match status" value="1"/>
</dbReference>
<dbReference type="InterPro" id="IPR002197">
    <property type="entry name" value="HTH_Fis"/>
</dbReference>
<evidence type="ECO:0000259" key="7">
    <source>
        <dbReference type="PROSITE" id="PS50045"/>
    </source>
</evidence>
<protein>
    <submittedName>
        <fullName evidence="9">Two-component system response regulator HydG</fullName>
    </submittedName>
</protein>
<dbReference type="EMBL" id="RBKU01000001">
    <property type="protein sequence ID" value="RKR81400.1"/>
    <property type="molecule type" value="Genomic_DNA"/>
</dbReference>
<dbReference type="PANTHER" id="PTHR32071:SF81">
    <property type="entry name" value="PROPIONATE CATABOLISM OPERON REGULATORY PROTEIN"/>
    <property type="match status" value="1"/>
</dbReference>
<dbReference type="PROSITE" id="PS00688">
    <property type="entry name" value="SIGMA54_INTERACT_3"/>
    <property type="match status" value="1"/>
</dbReference>
<dbReference type="SUPFAM" id="SSF52172">
    <property type="entry name" value="CheY-like"/>
    <property type="match status" value="1"/>
</dbReference>
<dbReference type="InterPro" id="IPR058031">
    <property type="entry name" value="AAA_lid_NorR"/>
</dbReference>
<keyword evidence="10" id="KW-1185">Reference proteome</keyword>
<dbReference type="RefSeq" id="WP_121197105.1">
    <property type="nucleotide sequence ID" value="NZ_RBKU01000001.1"/>
</dbReference>
<dbReference type="PROSITE" id="PS00675">
    <property type="entry name" value="SIGMA54_INTERACT_1"/>
    <property type="match status" value="1"/>
</dbReference>
<dbReference type="FunFam" id="3.40.50.300:FF:000006">
    <property type="entry name" value="DNA-binding transcriptional regulator NtrC"/>
    <property type="match status" value="1"/>
</dbReference>
<accession>A0A495IXH8</accession>
<dbReference type="InterPro" id="IPR025943">
    <property type="entry name" value="Sigma_54_int_dom_ATP-bd_2"/>
</dbReference>
<dbReference type="GO" id="GO:0043565">
    <property type="term" value="F:sequence-specific DNA binding"/>
    <property type="evidence" value="ECO:0007669"/>
    <property type="project" value="InterPro"/>
</dbReference>
<reference evidence="9 10" key="1">
    <citation type="submission" date="2018-10" db="EMBL/GenBank/DDBJ databases">
        <title>Genomic Encyclopedia of Archaeal and Bacterial Type Strains, Phase II (KMG-II): from individual species to whole genera.</title>
        <authorList>
            <person name="Goeker M."/>
        </authorList>
    </citation>
    <scope>NUCLEOTIDE SEQUENCE [LARGE SCALE GENOMIC DNA]</scope>
    <source>
        <strain evidence="9 10">DSM 18602</strain>
    </source>
</reference>
<dbReference type="InterPro" id="IPR025944">
    <property type="entry name" value="Sigma_54_int_dom_CS"/>
</dbReference>
<evidence type="ECO:0000259" key="8">
    <source>
        <dbReference type="PROSITE" id="PS50110"/>
    </source>
</evidence>
<dbReference type="CDD" id="cd00009">
    <property type="entry name" value="AAA"/>
    <property type="match status" value="1"/>
</dbReference>
<comment type="caution">
    <text evidence="9">The sequence shown here is derived from an EMBL/GenBank/DDBJ whole genome shotgun (WGS) entry which is preliminary data.</text>
</comment>
<proteinExistence type="predicted"/>
<dbReference type="Proteomes" id="UP000268007">
    <property type="component" value="Unassembled WGS sequence"/>
</dbReference>
<dbReference type="PROSITE" id="PS50045">
    <property type="entry name" value="SIGMA54_INTERACT_4"/>
    <property type="match status" value="1"/>
</dbReference>
<dbReference type="SUPFAM" id="SSF52540">
    <property type="entry name" value="P-loop containing nucleoside triphosphate hydrolases"/>
    <property type="match status" value="1"/>
</dbReference>
<dbReference type="GO" id="GO:0005524">
    <property type="term" value="F:ATP binding"/>
    <property type="evidence" value="ECO:0007669"/>
    <property type="project" value="UniProtKB-KW"/>
</dbReference>
<feature type="modified residue" description="4-aspartylphosphate" evidence="6">
    <location>
        <position position="52"/>
    </location>
</feature>
<keyword evidence="3" id="KW-0805">Transcription regulation</keyword>
<organism evidence="9 10">
    <name type="scientific">Mucilaginibacter gracilis</name>
    <dbReference type="NCBI Taxonomy" id="423350"/>
    <lineage>
        <taxon>Bacteria</taxon>
        <taxon>Pseudomonadati</taxon>
        <taxon>Bacteroidota</taxon>
        <taxon>Sphingobacteriia</taxon>
        <taxon>Sphingobacteriales</taxon>
        <taxon>Sphingobacteriaceae</taxon>
        <taxon>Mucilaginibacter</taxon>
    </lineage>
</organism>